<dbReference type="AlphaFoldDB" id="A0A098S658"/>
<sequence>MLLRTYYELEEYDALFALLDSSEVYIRRQKGMGYHRSHYQALLQFTRRLLHLPEGDKGGRAQLKADIQAAPATAKRGWLLSKLD</sequence>
<protein>
    <submittedName>
        <fullName evidence="1">Uncharacterized protein</fullName>
    </submittedName>
</protein>
<accession>A0A098S658</accession>
<gene>
    <name evidence="1" type="ORF">IX84_16735</name>
</gene>
<keyword evidence="2" id="KW-1185">Reference proteome</keyword>
<proteinExistence type="predicted"/>
<evidence type="ECO:0000313" key="2">
    <source>
        <dbReference type="Proteomes" id="UP000029736"/>
    </source>
</evidence>
<comment type="caution">
    <text evidence="1">The sequence shown here is derived from an EMBL/GenBank/DDBJ whole genome shotgun (WGS) entry which is preliminary data.</text>
</comment>
<evidence type="ECO:0000313" key="1">
    <source>
        <dbReference type="EMBL" id="KGE87283.1"/>
    </source>
</evidence>
<dbReference type="RefSeq" id="WP_044222901.1">
    <property type="nucleotide sequence ID" value="NZ_JBKAGJ010000030.1"/>
</dbReference>
<name>A0A098S658_9BACT</name>
<dbReference type="EMBL" id="JPOS01000038">
    <property type="protein sequence ID" value="KGE87283.1"/>
    <property type="molecule type" value="Genomic_DNA"/>
</dbReference>
<organism evidence="1 2">
    <name type="scientific">Phaeodactylibacter xiamenensis</name>
    <dbReference type="NCBI Taxonomy" id="1524460"/>
    <lineage>
        <taxon>Bacteria</taxon>
        <taxon>Pseudomonadati</taxon>
        <taxon>Bacteroidota</taxon>
        <taxon>Saprospiria</taxon>
        <taxon>Saprospirales</taxon>
        <taxon>Haliscomenobacteraceae</taxon>
        <taxon>Phaeodactylibacter</taxon>
    </lineage>
</organism>
<reference evidence="1 2" key="1">
    <citation type="journal article" date="2014" name="Int. J. Syst. Evol. Microbiol.">
        <title>Phaeodactylibacter xiamenensis gen. nov., sp. nov., a member of the family Saprospiraceae isolated from the marine alga Phaeodactylum tricornutum.</title>
        <authorList>
            <person name="Chen Z.Jr."/>
            <person name="Lei X."/>
            <person name="Lai Q."/>
            <person name="Li Y."/>
            <person name="Zhang B."/>
            <person name="Zhang J."/>
            <person name="Zhang H."/>
            <person name="Yang L."/>
            <person name="Zheng W."/>
            <person name="Tian Y."/>
            <person name="Yu Z."/>
            <person name="Xu H.Jr."/>
            <person name="Zheng T."/>
        </authorList>
    </citation>
    <scope>NUCLEOTIDE SEQUENCE [LARGE SCALE GENOMIC DNA]</scope>
    <source>
        <strain evidence="1 2">KD52</strain>
    </source>
</reference>
<dbReference type="Proteomes" id="UP000029736">
    <property type="component" value="Unassembled WGS sequence"/>
</dbReference>